<protein>
    <submittedName>
        <fullName evidence="3">Methyltransferase domain-containing protein</fullName>
    </submittedName>
</protein>
<reference evidence="3 4" key="1">
    <citation type="submission" date="2020-09" db="EMBL/GenBank/DDBJ databases">
        <title>Biosynthesis of the nuclear factor of activated T cells inhibitor NFAT-133 and its congeners in Streptomyces pactum.</title>
        <authorList>
            <person name="Zhou W."/>
            <person name="Posri P."/>
            <person name="Abugrain M.E."/>
            <person name="Weisberg A.J."/>
            <person name="Chang J.H."/>
            <person name="Mahmud T."/>
        </authorList>
    </citation>
    <scope>NUCLEOTIDE SEQUENCE [LARGE SCALE GENOMIC DNA]</scope>
    <source>
        <strain evidence="3 4">ATCC 27456</strain>
    </source>
</reference>
<keyword evidence="3" id="KW-0489">Methyltransferase</keyword>
<keyword evidence="1" id="KW-0808">Transferase</keyword>
<accession>A0ABS0NS71</accession>
<dbReference type="InterPro" id="IPR050447">
    <property type="entry name" value="Erg6_SMT_methyltransf"/>
</dbReference>
<sequence length="306" mass="34672">MVSPLRVSPRTDARILTSLFRHRWSSDWTTRVRSLYEMHPPTNLLSEEGTYFNVGYWEPGTARYDHAQHALADLLAEAAGMGPGDTVLDCGFGFGDQDFRWLARREPYQIFGINITPRHVAAARARARAEKLHDRLRFQLASATDIPFPDNCFDRVVSLESAMHYQPRTRFFEEAFRVLRPGGVLATADIVPMPGAGPRAALGSPALDWIKHSVDDRNWHDREAYAGKLGEAGFAQVRVRSIRDRVWEPWLAHIRRAVDEPAFARRVSTLYLRMLRHGMADRALLDRDMARLDYVLASAVKPHGGG</sequence>
<evidence type="ECO:0000313" key="4">
    <source>
        <dbReference type="Proteomes" id="UP000807371"/>
    </source>
</evidence>
<dbReference type="Pfam" id="PF08241">
    <property type="entry name" value="Methyltransf_11"/>
    <property type="match status" value="1"/>
</dbReference>
<organism evidence="3 4">
    <name type="scientific">Streptomyces pactum</name>
    <dbReference type="NCBI Taxonomy" id="68249"/>
    <lineage>
        <taxon>Bacteria</taxon>
        <taxon>Bacillati</taxon>
        <taxon>Actinomycetota</taxon>
        <taxon>Actinomycetes</taxon>
        <taxon>Kitasatosporales</taxon>
        <taxon>Streptomycetaceae</taxon>
        <taxon>Streptomyces</taxon>
    </lineage>
</organism>
<gene>
    <name evidence="3" type="ORF">IHE55_25910</name>
</gene>
<proteinExistence type="predicted"/>
<keyword evidence="4" id="KW-1185">Reference proteome</keyword>
<dbReference type="Proteomes" id="UP000807371">
    <property type="component" value="Unassembled WGS sequence"/>
</dbReference>
<dbReference type="PANTHER" id="PTHR44068">
    <property type="entry name" value="ZGC:194242"/>
    <property type="match status" value="1"/>
</dbReference>
<dbReference type="EMBL" id="JACYXC010000001">
    <property type="protein sequence ID" value="MBH5338028.1"/>
    <property type="molecule type" value="Genomic_DNA"/>
</dbReference>
<dbReference type="GO" id="GO:0032259">
    <property type="term" value="P:methylation"/>
    <property type="evidence" value="ECO:0007669"/>
    <property type="project" value="UniProtKB-KW"/>
</dbReference>
<dbReference type="Gene3D" id="3.40.50.150">
    <property type="entry name" value="Vaccinia Virus protein VP39"/>
    <property type="match status" value="1"/>
</dbReference>
<evidence type="ECO:0000259" key="2">
    <source>
        <dbReference type="Pfam" id="PF08241"/>
    </source>
</evidence>
<dbReference type="InterPro" id="IPR013216">
    <property type="entry name" value="Methyltransf_11"/>
</dbReference>
<dbReference type="PANTHER" id="PTHR44068:SF11">
    <property type="entry name" value="GERANYL DIPHOSPHATE 2-C-METHYLTRANSFERASE"/>
    <property type="match status" value="1"/>
</dbReference>
<dbReference type="RefSeq" id="WP_197991239.1">
    <property type="nucleotide sequence ID" value="NZ_JACYXC010000001.1"/>
</dbReference>
<name>A0ABS0NS71_9ACTN</name>
<evidence type="ECO:0000313" key="3">
    <source>
        <dbReference type="EMBL" id="MBH5338028.1"/>
    </source>
</evidence>
<dbReference type="CDD" id="cd02440">
    <property type="entry name" value="AdoMet_MTases"/>
    <property type="match status" value="1"/>
</dbReference>
<dbReference type="SUPFAM" id="SSF53335">
    <property type="entry name" value="S-adenosyl-L-methionine-dependent methyltransferases"/>
    <property type="match status" value="1"/>
</dbReference>
<comment type="caution">
    <text evidence="3">The sequence shown here is derived from an EMBL/GenBank/DDBJ whole genome shotgun (WGS) entry which is preliminary data.</text>
</comment>
<feature type="domain" description="Methyltransferase type 11" evidence="2">
    <location>
        <begin position="88"/>
        <end position="186"/>
    </location>
</feature>
<dbReference type="GO" id="GO:0008168">
    <property type="term" value="F:methyltransferase activity"/>
    <property type="evidence" value="ECO:0007669"/>
    <property type="project" value="UniProtKB-KW"/>
</dbReference>
<dbReference type="InterPro" id="IPR029063">
    <property type="entry name" value="SAM-dependent_MTases_sf"/>
</dbReference>
<evidence type="ECO:0000256" key="1">
    <source>
        <dbReference type="ARBA" id="ARBA00022679"/>
    </source>
</evidence>